<comment type="catalytic activity">
    <reaction evidence="9 10">
        <text>citrate = D-threo-isocitrate</text>
        <dbReference type="Rhea" id="RHEA:10336"/>
        <dbReference type="ChEBI" id="CHEBI:15562"/>
        <dbReference type="ChEBI" id="CHEBI:16947"/>
        <dbReference type="EC" id="4.2.1.3"/>
    </reaction>
</comment>
<dbReference type="Pfam" id="PF00330">
    <property type="entry name" value="Aconitase"/>
    <property type="match status" value="1"/>
</dbReference>
<dbReference type="FunFam" id="3.20.19.10:FF:000001">
    <property type="entry name" value="Aconitate hydratase"/>
    <property type="match status" value="1"/>
</dbReference>
<dbReference type="Gene3D" id="6.10.190.10">
    <property type="match status" value="1"/>
</dbReference>
<feature type="domain" description="Aconitase/3-isopropylmalate dehydratase large subunit alpha/beta/alpha" evidence="11">
    <location>
        <begin position="80"/>
        <end position="555"/>
    </location>
</feature>
<keyword evidence="8 10" id="KW-0456">Lyase</keyword>
<dbReference type="GO" id="GO:0051539">
    <property type="term" value="F:4 iron, 4 sulfur cluster binding"/>
    <property type="evidence" value="ECO:0007669"/>
    <property type="project" value="UniProtKB-KW"/>
</dbReference>
<dbReference type="PROSITE" id="PS00450">
    <property type="entry name" value="ACONITASE_1"/>
    <property type="match status" value="1"/>
</dbReference>
<dbReference type="EMBL" id="JAUOPU010000018">
    <property type="protein sequence ID" value="MDO6544023.1"/>
    <property type="molecule type" value="Genomic_DNA"/>
</dbReference>
<dbReference type="PANTHER" id="PTHR11670">
    <property type="entry name" value="ACONITASE/IRON-RESPONSIVE ELEMENT FAMILY MEMBER"/>
    <property type="match status" value="1"/>
</dbReference>
<sequence length="900" mass="99219">MIPNNEHAWRQRYLQSLTLDGKEHVYWSLKTLANDYQADLAHLPIITRLFIENVMRHYEDHGKTSAIISALFSGKYAAEDDIELFFYPSRVLMQDYTGVPALVDLAAMRDAVSLAGGDPERINPICAVDLVIDHSVIVDKAGSNLALATNRQLEMRRNQERYQFLKWAQSAFDNLTVIPPGRGICHQVNLEYLAQVVRNEQGVLIPDTLVGTDSHTTMINGLGVLGWGVGGIEAEAAMLGQPISLNLPHIVGVKLEGELQEGITATDLVLTLTERLRTYGVVGKYVEFFGSGIMNLTVADRATLSNMAPEYGANCGLFPVDERVIAYLQLTNRPQPLIENVRAYAIAQGLWYDAKTPSPIYKETVHVDLSDIEPSLAGPKRPQDRLALGAIKQITQAQIDLMGKSVTNDEVPHTITDGDIVIAAITSCTNTSNPTVMLTAGLLAKAAVEKGLSVPEHVKTSLAPGSQAVARYLDDTGLQAYLDRLGFQRIGFGCTTCIGNSGPLNSDLEADIEQQHLNVCAILSGNRNFEGRIHPSVSLNWLASPPLVIAFALAGHTRINLQKEPIATNIEGEDIYLRDLWPTKAMLDHTLRQVTQHQFRLSYQDIEKGDNHWQNLTMDNSICYPWDKASTYIQRPPFFECEISQKPIKSARILAILGDSITTDHISPAGQIAANSPAGLYLAAHHVSSADFNSYGARRGNHEVMVRGTFANQRIQNKMAAPQIGGVTRYFGANYSYHRDSFSSVELPPVISIYEASQQAISDDTPLVVLAGKEYGTGSSRDWAAKGCLLQNVKAVIAETFERIHRSNLVGMGILPLQIAPQDRGDVQLLTGREAVFIDLNHDLHPRQDVKIMLRDVDGSELQISAILRIDNQRELDYFNGGGVLRYIANTFVTKNNERN</sequence>
<evidence type="ECO:0000256" key="7">
    <source>
        <dbReference type="ARBA" id="ARBA00023014"/>
    </source>
</evidence>
<comment type="similarity">
    <text evidence="3 10">Belongs to the aconitase/IPM isomerase family.</text>
</comment>
<evidence type="ECO:0000256" key="4">
    <source>
        <dbReference type="ARBA" id="ARBA00022485"/>
    </source>
</evidence>
<evidence type="ECO:0000259" key="11">
    <source>
        <dbReference type="Pfam" id="PF00330"/>
    </source>
</evidence>
<comment type="pathway">
    <text evidence="2">Carbohydrate metabolism; tricarboxylic acid cycle; isocitrate from oxaloacetate: step 2/2.</text>
</comment>
<proteinExistence type="inferred from homology"/>
<dbReference type="InterPro" id="IPR000573">
    <property type="entry name" value="AconitaseA/IPMdHydase_ssu_swvl"/>
</dbReference>
<evidence type="ECO:0000256" key="9">
    <source>
        <dbReference type="ARBA" id="ARBA00023501"/>
    </source>
</evidence>
<dbReference type="InterPro" id="IPR015928">
    <property type="entry name" value="Aconitase/3IPM_dehydase_swvl"/>
</dbReference>
<evidence type="ECO:0000256" key="6">
    <source>
        <dbReference type="ARBA" id="ARBA00023004"/>
    </source>
</evidence>
<dbReference type="InterPro" id="IPR006249">
    <property type="entry name" value="Aconitase/IRP2"/>
</dbReference>
<keyword evidence="6 10" id="KW-0408">Iron</keyword>
<dbReference type="AlphaFoldDB" id="A0AAW7YAW1"/>
<evidence type="ECO:0000256" key="3">
    <source>
        <dbReference type="ARBA" id="ARBA00007185"/>
    </source>
</evidence>
<evidence type="ECO:0000256" key="5">
    <source>
        <dbReference type="ARBA" id="ARBA00022723"/>
    </source>
</evidence>
<dbReference type="InterPro" id="IPR015931">
    <property type="entry name" value="Acnase/IPM_dHydase_lsu_aba_1/3"/>
</dbReference>
<evidence type="ECO:0000256" key="10">
    <source>
        <dbReference type="RuleBase" id="RU361275"/>
    </source>
</evidence>
<evidence type="ECO:0000256" key="1">
    <source>
        <dbReference type="ARBA" id="ARBA00001966"/>
    </source>
</evidence>
<name>A0AAW7YAW1_9GAMM</name>
<feature type="domain" description="Aconitase A/isopropylmalate dehydratase small subunit swivel" evidence="12">
    <location>
        <begin position="681"/>
        <end position="821"/>
    </location>
</feature>
<organism evidence="13 14">
    <name type="scientific">Photobacterium sanguinicancri</name>
    <dbReference type="NCBI Taxonomy" id="875932"/>
    <lineage>
        <taxon>Bacteria</taxon>
        <taxon>Pseudomonadati</taxon>
        <taxon>Pseudomonadota</taxon>
        <taxon>Gammaproteobacteria</taxon>
        <taxon>Vibrionales</taxon>
        <taxon>Vibrionaceae</taxon>
        <taxon>Photobacterium</taxon>
    </lineage>
</organism>
<dbReference type="InterPro" id="IPR018136">
    <property type="entry name" value="Aconitase_4Fe-4S_BS"/>
</dbReference>
<dbReference type="Pfam" id="PF00694">
    <property type="entry name" value="Aconitase_C"/>
    <property type="match status" value="1"/>
</dbReference>
<accession>A0AAW7YAW1</accession>
<dbReference type="PRINTS" id="PR00415">
    <property type="entry name" value="ACONITASE"/>
</dbReference>
<comment type="caution">
    <text evidence="13">The sequence shown here is derived from an EMBL/GenBank/DDBJ whole genome shotgun (WGS) entry which is preliminary data.</text>
</comment>
<dbReference type="SUPFAM" id="SSF52016">
    <property type="entry name" value="LeuD/IlvD-like"/>
    <property type="match status" value="1"/>
</dbReference>
<dbReference type="InterPro" id="IPR036008">
    <property type="entry name" value="Aconitase_4Fe-4S_dom"/>
</dbReference>
<dbReference type="RefSeq" id="WP_303500452.1">
    <property type="nucleotide sequence ID" value="NZ_JAUOPU010000018.1"/>
</dbReference>
<dbReference type="NCBIfam" id="TIGR01341">
    <property type="entry name" value="aconitase_1"/>
    <property type="match status" value="1"/>
</dbReference>
<dbReference type="GO" id="GO:0003994">
    <property type="term" value="F:aconitate hydratase activity"/>
    <property type="evidence" value="ECO:0007669"/>
    <property type="project" value="UniProtKB-EC"/>
</dbReference>
<dbReference type="Proteomes" id="UP001170624">
    <property type="component" value="Unassembled WGS sequence"/>
</dbReference>
<evidence type="ECO:0000313" key="13">
    <source>
        <dbReference type="EMBL" id="MDO6544023.1"/>
    </source>
</evidence>
<dbReference type="Gene3D" id="3.20.19.10">
    <property type="entry name" value="Aconitase, domain 4"/>
    <property type="match status" value="1"/>
</dbReference>
<gene>
    <name evidence="13" type="primary">acnA</name>
    <name evidence="13" type="ORF">Q4568_15875</name>
</gene>
<dbReference type="NCBIfam" id="NF009520">
    <property type="entry name" value="PRK12881.1"/>
    <property type="match status" value="1"/>
</dbReference>
<reference evidence="13" key="1">
    <citation type="submission" date="2023-07" db="EMBL/GenBank/DDBJ databases">
        <title>Genome content predicts the carbon catabolic preferences of heterotrophic bacteria.</title>
        <authorList>
            <person name="Gralka M."/>
        </authorList>
    </citation>
    <scope>NUCLEOTIDE SEQUENCE</scope>
    <source>
        <strain evidence="13">G2M05</strain>
    </source>
</reference>
<keyword evidence="4 10" id="KW-0004">4Fe-4S</keyword>
<keyword evidence="5" id="KW-0479">Metal-binding</keyword>
<evidence type="ECO:0000259" key="12">
    <source>
        <dbReference type="Pfam" id="PF00694"/>
    </source>
</evidence>
<dbReference type="Gene3D" id="3.30.499.10">
    <property type="entry name" value="Aconitase, domain 3"/>
    <property type="match status" value="2"/>
</dbReference>
<evidence type="ECO:0000313" key="14">
    <source>
        <dbReference type="Proteomes" id="UP001170624"/>
    </source>
</evidence>
<comment type="cofactor">
    <cofactor evidence="1">
        <name>[4Fe-4S] cluster</name>
        <dbReference type="ChEBI" id="CHEBI:49883"/>
    </cofactor>
</comment>
<evidence type="ECO:0000256" key="8">
    <source>
        <dbReference type="ARBA" id="ARBA00023239"/>
    </source>
</evidence>
<dbReference type="EC" id="4.2.1.3" evidence="10"/>
<dbReference type="SUPFAM" id="SSF53732">
    <property type="entry name" value="Aconitase iron-sulfur domain"/>
    <property type="match status" value="1"/>
</dbReference>
<protein>
    <recommendedName>
        <fullName evidence="10">Aconitate hydratase</fullName>
        <shortName evidence="10">Aconitase</shortName>
        <ecNumber evidence="10">4.2.1.3</ecNumber>
    </recommendedName>
</protein>
<dbReference type="InterPro" id="IPR001030">
    <property type="entry name" value="Acoase/IPM_deHydtase_lsu_aba"/>
</dbReference>
<evidence type="ECO:0000256" key="2">
    <source>
        <dbReference type="ARBA" id="ARBA00004717"/>
    </source>
</evidence>
<dbReference type="NCBIfam" id="NF006757">
    <property type="entry name" value="PRK09277.1"/>
    <property type="match status" value="1"/>
</dbReference>
<dbReference type="GO" id="GO:0046872">
    <property type="term" value="F:metal ion binding"/>
    <property type="evidence" value="ECO:0007669"/>
    <property type="project" value="UniProtKB-KW"/>
</dbReference>
<comment type="function">
    <text evidence="10">Catalyzes the isomerization of citrate to isocitrate via cis-aconitate.</text>
</comment>
<keyword evidence="7 10" id="KW-0411">Iron-sulfur</keyword>